<dbReference type="InterPro" id="IPR050629">
    <property type="entry name" value="STE20/SPS1-PAK"/>
</dbReference>
<evidence type="ECO:0000256" key="1">
    <source>
        <dbReference type="ARBA" id="ARBA00008874"/>
    </source>
</evidence>
<accession>A0A6B2LBC5</accession>
<sequence length="306" mass="34671">MKELYVVKGDPLLKYNIMNKSIGKGAVGEVFFATNKENEQKVAIKKLQLERRGKDRLPFILREIEIIATSSHENIVGYIESYEMGPELWVVMEYMSNGSLYDLVKLHSRGCKLDENLTAYAIREVTKAVHFLHCRKRIHRDIKVDNILIKNDGSVKLADFGTAVQLTFQRLRRTTLAGTPYYMAPELIQRIPYNEKVDVWSIGITVVEIMNGRPPFYELDPREALDAIVIKGVKGLTDHKQSETIKDFVNKQCLCTNPTDRATAAQLLSHPFLSNAATKEQFAKFLLQSSVMYHLEGTGSSGCTIL</sequence>
<evidence type="ECO:0000256" key="2">
    <source>
        <dbReference type="ARBA" id="ARBA00022527"/>
    </source>
</evidence>
<protein>
    <recommendedName>
        <fullName evidence="9">Protein kinase domain-containing protein</fullName>
    </recommendedName>
</protein>
<dbReference type="PANTHER" id="PTHR48012">
    <property type="entry name" value="STERILE20-LIKE KINASE, ISOFORM B-RELATED"/>
    <property type="match status" value="1"/>
</dbReference>
<keyword evidence="2" id="KW-0723">Serine/threonine-protein kinase</keyword>
<evidence type="ECO:0000259" key="9">
    <source>
        <dbReference type="PROSITE" id="PS50011"/>
    </source>
</evidence>
<dbReference type="Pfam" id="PF00069">
    <property type="entry name" value="Pkinase"/>
    <property type="match status" value="1"/>
</dbReference>
<dbReference type="EMBL" id="GIBP01005138">
    <property type="protein sequence ID" value="NDV34107.1"/>
    <property type="molecule type" value="Transcribed_RNA"/>
</dbReference>
<keyword evidence="3" id="KW-0808">Transferase</keyword>
<proteinExistence type="inferred from homology"/>
<comment type="catalytic activity">
    <reaction evidence="7">
        <text>L-threonyl-[protein] + ATP = O-phospho-L-threonyl-[protein] + ADP + H(+)</text>
        <dbReference type="Rhea" id="RHEA:46608"/>
        <dbReference type="Rhea" id="RHEA-COMP:11060"/>
        <dbReference type="Rhea" id="RHEA-COMP:11605"/>
        <dbReference type="ChEBI" id="CHEBI:15378"/>
        <dbReference type="ChEBI" id="CHEBI:30013"/>
        <dbReference type="ChEBI" id="CHEBI:30616"/>
        <dbReference type="ChEBI" id="CHEBI:61977"/>
        <dbReference type="ChEBI" id="CHEBI:456216"/>
        <dbReference type="EC" id="2.7.11.1"/>
    </reaction>
</comment>
<reference evidence="10" key="1">
    <citation type="journal article" date="2020" name="J. Eukaryot. Microbiol.">
        <title>De novo Sequencing, Assembly and Annotation of the Transcriptome for the Free-Living Testate Amoeba Arcella intermedia.</title>
        <authorList>
            <person name="Ribeiro G.M."/>
            <person name="Porfirio-Sousa A.L."/>
            <person name="Maurer-Alcala X.X."/>
            <person name="Katz L.A."/>
            <person name="Lahr D.J.G."/>
        </authorList>
    </citation>
    <scope>NUCLEOTIDE SEQUENCE</scope>
</reference>
<evidence type="ECO:0000313" key="10">
    <source>
        <dbReference type="EMBL" id="NDV34107.1"/>
    </source>
</evidence>
<dbReference type="PANTHER" id="PTHR48012:SF10">
    <property type="entry name" value="FI20177P1"/>
    <property type="match status" value="1"/>
</dbReference>
<organism evidence="10">
    <name type="scientific">Arcella intermedia</name>
    <dbReference type="NCBI Taxonomy" id="1963864"/>
    <lineage>
        <taxon>Eukaryota</taxon>
        <taxon>Amoebozoa</taxon>
        <taxon>Tubulinea</taxon>
        <taxon>Elardia</taxon>
        <taxon>Arcellinida</taxon>
        <taxon>Sphaerothecina</taxon>
        <taxon>Arcellidae</taxon>
        <taxon>Arcella</taxon>
    </lineage>
</organism>
<feature type="domain" description="Protein kinase" evidence="9">
    <location>
        <begin position="16"/>
        <end position="273"/>
    </location>
</feature>
<keyword evidence="6" id="KW-0067">ATP-binding</keyword>
<evidence type="ECO:0000256" key="5">
    <source>
        <dbReference type="ARBA" id="ARBA00022777"/>
    </source>
</evidence>
<dbReference type="InterPro" id="IPR000719">
    <property type="entry name" value="Prot_kinase_dom"/>
</dbReference>
<dbReference type="GO" id="GO:0004674">
    <property type="term" value="F:protein serine/threonine kinase activity"/>
    <property type="evidence" value="ECO:0007669"/>
    <property type="project" value="UniProtKB-KW"/>
</dbReference>
<keyword evidence="5" id="KW-0418">Kinase</keyword>
<dbReference type="AlphaFoldDB" id="A0A6B2LBC5"/>
<dbReference type="InterPro" id="IPR011009">
    <property type="entry name" value="Kinase-like_dom_sf"/>
</dbReference>
<comment type="similarity">
    <text evidence="1">Belongs to the protein kinase superfamily. STE Ser/Thr protein kinase family. STE20 subfamily.</text>
</comment>
<keyword evidence="4" id="KW-0547">Nucleotide-binding</keyword>
<dbReference type="GO" id="GO:0005737">
    <property type="term" value="C:cytoplasm"/>
    <property type="evidence" value="ECO:0007669"/>
    <property type="project" value="TreeGrafter"/>
</dbReference>
<name>A0A6B2LBC5_9EUKA</name>
<dbReference type="Gene3D" id="1.10.510.10">
    <property type="entry name" value="Transferase(Phosphotransferase) domain 1"/>
    <property type="match status" value="1"/>
</dbReference>
<evidence type="ECO:0000256" key="7">
    <source>
        <dbReference type="ARBA" id="ARBA00047899"/>
    </source>
</evidence>
<evidence type="ECO:0000256" key="6">
    <source>
        <dbReference type="ARBA" id="ARBA00022840"/>
    </source>
</evidence>
<evidence type="ECO:0000256" key="8">
    <source>
        <dbReference type="ARBA" id="ARBA00048679"/>
    </source>
</evidence>
<dbReference type="GO" id="GO:0005524">
    <property type="term" value="F:ATP binding"/>
    <property type="evidence" value="ECO:0007669"/>
    <property type="project" value="UniProtKB-KW"/>
</dbReference>
<comment type="catalytic activity">
    <reaction evidence="8">
        <text>L-seryl-[protein] + ATP = O-phospho-L-seryl-[protein] + ADP + H(+)</text>
        <dbReference type="Rhea" id="RHEA:17989"/>
        <dbReference type="Rhea" id="RHEA-COMP:9863"/>
        <dbReference type="Rhea" id="RHEA-COMP:11604"/>
        <dbReference type="ChEBI" id="CHEBI:15378"/>
        <dbReference type="ChEBI" id="CHEBI:29999"/>
        <dbReference type="ChEBI" id="CHEBI:30616"/>
        <dbReference type="ChEBI" id="CHEBI:83421"/>
        <dbReference type="ChEBI" id="CHEBI:456216"/>
        <dbReference type="EC" id="2.7.11.1"/>
    </reaction>
</comment>
<dbReference type="SUPFAM" id="SSF56112">
    <property type="entry name" value="Protein kinase-like (PK-like)"/>
    <property type="match status" value="1"/>
</dbReference>
<evidence type="ECO:0000256" key="3">
    <source>
        <dbReference type="ARBA" id="ARBA00022679"/>
    </source>
</evidence>
<dbReference type="SMART" id="SM00220">
    <property type="entry name" value="S_TKc"/>
    <property type="match status" value="1"/>
</dbReference>
<evidence type="ECO:0000256" key="4">
    <source>
        <dbReference type="ARBA" id="ARBA00022741"/>
    </source>
</evidence>
<dbReference type="PROSITE" id="PS50011">
    <property type="entry name" value="PROTEIN_KINASE_DOM"/>
    <property type="match status" value="1"/>
</dbReference>